<dbReference type="RefSeq" id="WP_313873553.1">
    <property type="nucleotide sequence ID" value="NZ_JAVBIK010000001.1"/>
</dbReference>
<dbReference type="Pfam" id="PF08713">
    <property type="entry name" value="DNA_alkylation"/>
    <property type="match status" value="1"/>
</dbReference>
<name>A0ABU3KJM9_9BURK</name>
<evidence type="ECO:0000313" key="1">
    <source>
        <dbReference type="EMBL" id="MDT7517746.1"/>
    </source>
</evidence>
<dbReference type="InterPro" id="IPR014825">
    <property type="entry name" value="DNA_alkylation"/>
</dbReference>
<dbReference type="EMBL" id="JAVBIK010000001">
    <property type="protein sequence ID" value="MDT7517746.1"/>
    <property type="molecule type" value="Genomic_DNA"/>
</dbReference>
<proteinExistence type="predicted"/>
<dbReference type="Gene3D" id="1.25.10.90">
    <property type="match status" value="1"/>
</dbReference>
<dbReference type="CDD" id="cd06561">
    <property type="entry name" value="AlkD_like"/>
    <property type="match status" value="1"/>
</dbReference>
<dbReference type="InterPro" id="IPR016024">
    <property type="entry name" value="ARM-type_fold"/>
</dbReference>
<keyword evidence="2" id="KW-1185">Reference proteome</keyword>
<dbReference type="PANTHER" id="PTHR34070">
    <property type="entry name" value="ARMADILLO-TYPE FOLD"/>
    <property type="match status" value="1"/>
</dbReference>
<gene>
    <name evidence="1" type="ORF">RAE19_03165</name>
</gene>
<evidence type="ECO:0000313" key="2">
    <source>
        <dbReference type="Proteomes" id="UP001321700"/>
    </source>
</evidence>
<sequence>MAAPQNIRGLGPEARAAETALFALADAGKAATAARYFQSGPGQYGEGDLFLGIRVPVIRTTARQFNTLTLADCAALLQSPYNEVRVLSLEVMVRRFAKGKPDVQVAVFECFMAHRNRINNWNLVDGSAPYISGPYLLKRDRSILWELANSPVLWDRRIAVLSTFAFIRAGDFDDALKLYAQLLADPHDLMHKACGWMLREVGKRDEARLLAFLQTHYAALPRTTLRYAIEKFDTATRQALLQGRFNT</sequence>
<protein>
    <submittedName>
        <fullName evidence="1">DNA alkylation repair protein</fullName>
    </submittedName>
</protein>
<reference evidence="1 2" key="1">
    <citation type="submission" date="2023-08" db="EMBL/GenBank/DDBJ databases">
        <title>Rhodoferax potami sp. nov. and Rhodoferax mekongensis sp. nov., isolated from the Mekong River in Thailand.</title>
        <authorList>
            <person name="Kitikhun S."/>
            <person name="Charoenyingcharoen P."/>
            <person name="Siriarchawattana P."/>
            <person name="Likhitrattanapisal S."/>
            <person name="Nilsakha T."/>
            <person name="Chanpet A."/>
            <person name="Rattanawaree P."/>
            <person name="Ingsriswang S."/>
        </authorList>
    </citation>
    <scope>NUCLEOTIDE SEQUENCE [LARGE SCALE GENOMIC DNA]</scope>
    <source>
        <strain evidence="1 2">TBRC 17660</strain>
    </source>
</reference>
<comment type="caution">
    <text evidence="1">The sequence shown here is derived from an EMBL/GenBank/DDBJ whole genome shotgun (WGS) entry which is preliminary data.</text>
</comment>
<accession>A0ABU3KJM9</accession>
<dbReference type="SUPFAM" id="SSF48371">
    <property type="entry name" value="ARM repeat"/>
    <property type="match status" value="1"/>
</dbReference>
<dbReference type="Proteomes" id="UP001321700">
    <property type="component" value="Unassembled WGS sequence"/>
</dbReference>
<dbReference type="PANTHER" id="PTHR34070:SF1">
    <property type="entry name" value="DNA ALKYLATION REPAIR PROTEIN"/>
    <property type="match status" value="1"/>
</dbReference>
<organism evidence="1 2">
    <name type="scientific">Rhodoferax potami</name>
    <dbReference type="NCBI Taxonomy" id="3068338"/>
    <lineage>
        <taxon>Bacteria</taxon>
        <taxon>Pseudomonadati</taxon>
        <taxon>Pseudomonadota</taxon>
        <taxon>Betaproteobacteria</taxon>
        <taxon>Burkholderiales</taxon>
        <taxon>Comamonadaceae</taxon>
        <taxon>Rhodoferax</taxon>
    </lineage>
</organism>